<organism evidence="1">
    <name type="scientific">marine metagenome</name>
    <dbReference type="NCBI Taxonomy" id="408172"/>
    <lineage>
        <taxon>unclassified sequences</taxon>
        <taxon>metagenomes</taxon>
        <taxon>ecological metagenomes</taxon>
    </lineage>
</organism>
<accession>A0A381WLG0</accession>
<protein>
    <recommendedName>
        <fullName evidence="2">Metallo-beta-lactamase domain-containing protein</fullName>
    </recommendedName>
</protein>
<dbReference type="EMBL" id="UINC01012101">
    <property type="protein sequence ID" value="SVA53028.1"/>
    <property type="molecule type" value="Genomic_DNA"/>
</dbReference>
<reference evidence="1" key="1">
    <citation type="submission" date="2018-05" db="EMBL/GenBank/DDBJ databases">
        <authorList>
            <person name="Lanie J.A."/>
            <person name="Ng W.-L."/>
            <person name="Kazmierczak K.M."/>
            <person name="Andrzejewski T.M."/>
            <person name="Davidsen T.M."/>
            <person name="Wayne K.J."/>
            <person name="Tettelin H."/>
            <person name="Glass J.I."/>
            <person name="Rusch D."/>
            <person name="Podicherti R."/>
            <person name="Tsui H.-C.T."/>
            <person name="Winkler M.E."/>
        </authorList>
    </citation>
    <scope>NUCLEOTIDE SEQUENCE</scope>
</reference>
<gene>
    <name evidence="1" type="ORF">METZ01_LOCUS105882</name>
</gene>
<name>A0A381WLG0_9ZZZZ</name>
<dbReference type="Gene3D" id="3.60.15.10">
    <property type="entry name" value="Ribonuclease Z/Hydroxyacylglutathione hydrolase-like"/>
    <property type="match status" value="1"/>
</dbReference>
<feature type="non-terminal residue" evidence="1">
    <location>
        <position position="78"/>
    </location>
</feature>
<feature type="non-terminal residue" evidence="1">
    <location>
        <position position="1"/>
    </location>
</feature>
<evidence type="ECO:0000313" key="1">
    <source>
        <dbReference type="EMBL" id="SVA53028.1"/>
    </source>
</evidence>
<dbReference type="AlphaFoldDB" id="A0A381WLG0"/>
<proteinExistence type="predicted"/>
<evidence type="ECO:0008006" key="2">
    <source>
        <dbReference type="Google" id="ProtNLM"/>
    </source>
</evidence>
<dbReference type="InterPro" id="IPR036866">
    <property type="entry name" value="RibonucZ/Hydroxyglut_hydro"/>
</dbReference>
<sequence>MRTQNFGDISVTKVLDGTEKFKAATAFPGVHLDHFHQHLDWISPFYDFDSESIIISTHSYVIKTPEFTAVVDTCIGND</sequence>